<dbReference type="RefSeq" id="XP_008728786.1">
    <property type="nucleotide sequence ID" value="XM_008730564.1"/>
</dbReference>
<dbReference type="OrthoDB" id="1933717at2759"/>
<feature type="signal peptide" evidence="2">
    <location>
        <begin position="1"/>
        <end position="25"/>
    </location>
</feature>
<protein>
    <submittedName>
        <fullName evidence="3">Uncharacterized protein</fullName>
    </submittedName>
</protein>
<feature type="region of interest" description="Disordered" evidence="1">
    <location>
        <begin position="279"/>
        <end position="305"/>
    </location>
</feature>
<reference evidence="3 4" key="1">
    <citation type="submission" date="2013-03" db="EMBL/GenBank/DDBJ databases">
        <title>The Genome Sequence of Cladophialophora carrionii CBS 160.54.</title>
        <authorList>
            <consortium name="The Broad Institute Genomics Platform"/>
            <person name="Cuomo C."/>
            <person name="de Hoog S."/>
            <person name="Gorbushina A."/>
            <person name="Walker B."/>
            <person name="Young S.K."/>
            <person name="Zeng Q."/>
            <person name="Gargeya S."/>
            <person name="Fitzgerald M."/>
            <person name="Haas B."/>
            <person name="Abouelleil A."/>
            <person name="Allen A.W."/>
            <person name="Alvarado L."/>
            <person name="Arachchi H.M."/>
            <person name="Berlin A.M."/>
            <person name="Chapman S.B."/>
            <person name="Gainer-Dewar J."/>
            <person name="Goldberg J."/>
            <person name="Griggs A."/>
            <person name="Gujja S."/>
            <person name="Hansen M."/>
            <person name="Howarth C."/>
            <person name="Imamovic A."/>
            <person name="Ireland A."/>
            <person name="Larimer J."/>
            <person name="McCowan C."/>
            <person name="Murphy C."/>
            <person name="Pearson M."/>
            <person name="Poon T.W."/>
            <person name="Priest M."/>
            <person name="Roberts A."/>
            <person name="Saif S."/>
            <person name="Shea T."/>
            <person name="Sisk P."/>
            <person name="Sykes S."/>
            <person name="Wortman J."/>
            <person name="Nusbaum C."/>
            <person name="Birren B."/>
        </authorList>
    </citation>
    <scope>NUCLEOTIDE SEQUENCE [LARGE SCALE GENOMIC DNA]</scope>
    <source>
        <strain evidence="3 4">CBS 160.54</strain>
    </source>
</reference>
<proteinExistence type="predicted"/>
<evidence type="ECO:0000256" key="2">
    <source>
        <dbReference type="SAM" id="SignalP"/>
    </source>
</evidence>
<evidence type="ECO:0000256" key="1">
    <source>
        <dbReference type="SAM" id="MobiDB-lite"/>
    </source>
</evidence>
<name>V9D5J0_9EURO</name>
<dbReference type="HOGENOM" id="CLU_545117_0_0_1"/>
<dbReference type="AlphaFoldDB" id="V9D5J0"/>
<evidence type="ECO:0000313" key="3">
    <source>
        <dbReference type="EMBL" id="ETI22169.1"/>
    </source>
</evidence>
<dbReference type="EMBL" id="KB822706">
    <property type="protein sequence ID" value="ETI22169.1"/>
    <property type="molecule type" value="Genomic_DNA"/>
</dbReference>
<dbReference type="Proteomes" id="UP000030678">
    <property type="component" value="Unassembled WGS sequence"/>
</dbReference>
<keyword evidence="2" id="KW-0732">Signal</keyword>
<sequence length="500" mass="54218">MVAAIESFWGHLLAFLRFGVPQSGCKDRPPLFVGSVLGAYIVETCTVGISRDQDGTVRQDGGGVLSTCECHGLLRLSPANSEVKTDDTRSFDVAPGFSIQAVGELRGGELHKHKEHHGSFLVAGPKVDLPKSIIFHPDTDPSLGKVMDKFVGTFGEVRLENDFLPTSGFGTDTSKDNLLQINLTSEKLQFIQGRVLGKISNRGFQPQANVVLTGIPYQQAISDRLNKDSGRADLRDLGAIHFEQGLLLSTPATDWPKNPATISRLASIPHGTAFTAQDVETQSNDSDSARTATIGKATGGPKNMTDKVVDKTIRESDNLKRFRATGVLTLTGVNNPNWFLQTSNTKKKFLGDWAFTVKTGHLTLGDGGVSNTAFLADGNKMTVFPDAVKRNANATDVTCQYWVSIVKHKVEIQPGDYTHKDATDLLPTDNLVDVPGPRFHIQAGKQLSAKTIDLFWTQIQYSQNVRLDFGKLARPHVSVATLAPELPILVPSTHPACVAL</sequence>
<feature type="compositionally biased region" description="Polar residues" evidence="1">
    <location>
        <begin position="279"/>
        <end position="291"/>
    </location>
</feature>
<dbReference type="VEuPathDB" id="FungiDB:G647_06242"/>
<organism evidence="3 4">
    <name type="scientific">Cladophialophora carrionii CBS 160.54</name>
    <dbReference type="NCBI Taxonomy" id="1279043"/>
    <lineage>
        <taxon>Eukaryota</taxon>
        <taxon>Fungi</taxon>
        <taxon>Dikarya</taxon>
        <taxon>Ascomycota</taxon>
        <taxon>Pezizomycotina</taxon>
        <taxon>Eurotiomycetes</taxon>
        <taxon>Chaetothyriomycetidae</taxon>
        <taxon>Chaetothyriales</taxon>
        <taxon>Herpotrichiellaceae</taxon>
        <taxon>Cladophialophora</taxon>
    </lineage>
</organism>
<accession>V9D5J0</accession>
<gene>
    <name evidence="3" type="ORF">G647_06242</name>
</gene>
<evidence type="ECO:0000313" key="4">
    <source>
        <dbReference type="Proteomes" id="UP000030678"/>
    </source>
</evidence>
<feature type="chain" id="PRO_5004773072" evidence="2">
    <location>
        <begin position="26"/>
        <end position="500"/>
    </location>
</feature>
<dbReference type="GeneID" id="19984735"/>